<organism evidence="1 2">
    <name type="scientific">Multifurca ochricompacta</name>
    <dbReference type="NCBI Taxonomy" id="376703"/>
    <lineage>
        <taxon>Eukaryota</taxon>
        <taxon>Fungi</taxon>
        <taxon>Dikarya</taxon>
        <taxon>Basidiomycota</taxon>
        <taxon>Agaricomycotina</taxon>
        <taxon>Agaricomycetes</taxon>
        <taxon>Russulales</taxon>
        <taxon>Russulaceae</taxon>
        <taxon>Multifurca</taxon>
    </lineage>
</organism>
<dbReference type="AlphaFoldDB" id="A0AAD4QMN9"/>
<reference evidence="1" key="1">
    <citation type="journal article" date="2022" name="New Phytol.">
        <title>Evolutionary transition to the ectomycorrhizal habit in the genomes of a hyperdiverse lineage of mushroom-forming fungi.</title>
        <authorList>
            <person name="Looney B."/>
            <person name="Miyauchi S."/>
            <person name="Morin E."/>
            <person name="Drula E."/>
            <person name="Courty P.E."/>
            <person name="Kohler A."/>
            <person name="Kuo A."/>
            <person name="LaButti K."/>
            <person name="Pangilinan J."/>
            <person name="Lipzen A."/>
            <person name="Riley R."/>
            <person name="Andreopoulos W."/>
            <person name="He G."/>
            <person name="Johnson J."/>
            <person name="Nolan M."/>
            <person name="Tritt A."/>
            <person name="Barry K.W."/>
            <person name="Grigoriev I.V."/>
            <person name="Nagy L.G."/>
            <person name="Hibbett D."/>
            <person name="Henrissat B."/>
            <person name="Matheny P.B."/>
            <person name="Labbe J."/>
            <person name="Martin F.M."/>
        </authorList>
    </citation>
    <scope>NUCLEOTIDE SEQUENCE</scope>
    <source>
        <strain evidence="1">BPL690</strain>
    </source>
</reference>
<protein>
    <submittedName>
        <fullName evidence="1">Uncharacterized protein</fullName>
    </submittedName>
</protein>
<sequence>MGGKAFASHLPNATFPRLDPTLYTSLKSSLLPHLTPLFHHVAVPREAPQKQDYGDIDFVVACPRAAIGHEEIKQALGASACIPSTQPGGRGTHNFALRLADFVPPQSADANLASVETCEIHVQVDVNVRKDEQDWENVMFFHAYGDLGMLIGRLAASVGLHLGELGLKMTSQALSPTYSSTFPLSSSMPDILSFLELSLERWRAGFATEHEAFEWVASSRFYTPGQVSDTASRAKSRSNRSMYHAFFNWSDAKMEVTAETNGLPQVTQEVSSKEAVKQAVRQEALVFFCKKEEHDALVRENEKRVRFKAIWNGKKVGEWTGWTGWLVGRVMNLMRQTVGEE</sequence>
<keyword evidence="2" id="KW-1185">Reference proteome</keyword>
<gene>
    <name evidence="1" type="ORF">B0F90DRAFT_1593472</name>
</gene>
<dbReference type="Proteomes" id="UP001203297">
    <property type="component" value="Unassembled WGS sequence"/>
</dbReference>
<accession>A0AAD4QMN9</accession>
<name>A0AAD4QMN9_9AGAM</name>
<evidence type="ECO:0000313" key="2">
    <source>
        <dbReference type="Proteomes" id="UP001203297"/>
    </source>
</evidence>
<comment type="caution">
    <text evidence="1">The sequence shown here is derived from an EMBL/GenBank/DDBJ whole genome shotgun (WGS) entry which is preliminary data.</text>
</comment>
<evidence type="ECO:0000313" key="1">
    <source>
        <dbReference type="EMBL" id="KAI0304415.1"/>
    </source>
</evidence>
<feature type="non-terminal residue" evidence="1">
    <location>
        <position position="341"/>
    </location>
</feature>
<proteinExistence type="predicted"/>
<dbReference type="EMBL" id="WTXG01000007">
    <property type="protein sequence ID" value="KAI0304415.1"/>
    <property type="molecule type" value="Genomic_DNA"/>
</dbReference>